<gene>
    <name evidence="1" type="ORF">K444DRAFT_624660</name>
</gene>
<proteinExistence type="predicted"/>
<accession>A0A2J6TSZ9</accession>
<dbReference type="EMBL" id="KZ613745">
    <property type="protein sequence ID" value="PMD66151.1"/>
    <property type="molecule type" value="Genomic_DNA"/>
</dbReference>
<dbReference type="AlphaFoldDB" id="A0A2J6TSZ9"/>
<dbReference type="GeneID" id="36590508"/>
<reference evidence="1 2" key="1">
    <citation type="submission" date="2016-04" db="EMBL/GenBank/DDBJ databases">
        <title>A degradative enzymes factory behind the ericoid mycorrhizal symbiosis.</title>
        <authorList>
            <consortium name="DOE Joint Genome Institute"/>
            <person name="Martino E."/>
            <person name="Morin E."/>
            <person name="Grelet G."/>
            <person name="Kuo A."/>
            <person name="Kohler A."/>
            <person name="Daghino S."/>
            <person name="Barry K."/>
            <person name="Choi C."/>
            <person name="Cichocki N."/>
            <person name="Clum A."/>
            <person name="Copeland A."/>
            <person name="Hainaut M."/>
            <person name="Haridas S."/>
            <person name="Labutti K."/>
            <person name="Lindquist E."/>
            <person name="Lipzen A."/>
            <person name="Khouja H.-R."/>
            <person name="Murat C."/>
            <person name="Ohm R."/>
            <person name="Olson A."/>
            <person name="Spatafora J."/>
            <person name="Veneault-Fourrey C."/>
            <person name="Henrissat B."/>
            <person name="Grigoriev I."/>
            <person name="Martin F."/>
            <person name="Perotto S."/>
        </authorList>
    </citation>
    <scope>NUCLEOTIDE SEQUENCE [LARGE SCALE GENOMIC DNA]</scope>
    <source>
        <strain evidence="1 2">E</strain>
    </source>
</reference>
<protein>
    <recommendedName>
        <fullName evidence="3">F-box domain-containing protein</fullName>
    </recommendedName>
</protein>
<keyword evidence="2" id="KW-1185">Reference proteome</keyword>
<dbReference type="OrthoDB" id="3506179at2759"/>
<name>A0A2J6TSZ9_9HELO</name>
<organism evidence="1 2">
    <name type="scientific">Hyaloscypha bicolor E</name>
    <dbReference type="NCBI Taxonomy" id="1095630"/>
    <lineage>
        <taxon>Eukaryota</taxon>
        <taxon>Fungi</taxon>
        <taxon>Dikarya</taxon>
        <taxon>Ascomycota</taxon>
        <taxon>Pezizomycotina</taxon>
        <taxon>Leotiomycetes</taxon>
        <taxon>Helotiales</taxon>
        <taxon>Hyaloscyphaceae</taxon>
        <taxon>Hyaloscypha</taxon>
        <taxon>Hyaloscypha bicolor</taxon>
    </lineage>
</organism>
<evidence type="ECO:0000313" key="1">
    <source>
        <dbReference type="EMBL" id="PMD66151.1"/>
    </source>
</evidence>
<sequence>MITTNQGTVKHPGEHESTAQTAEQALAPTLVTLPPELHFKIFKLLDRVSSTCLGLCAKTLYAVHYSLRGKVPLYAWYSSPPSMVHGLRLSDLLKEWNGPKFVVKWPHVKLRPKGLPWHAGLPAGKEAKVLHINWYNFVRSRAMKCDVRELGGYWQQGEWVPLKKNN</sequence>
<dbReference type="InParanoid" id="A0A2J6TSZ9"/>
<evidence type="ECO:0008006" key="3">
    <source>
        <dbReference type="Google" id="ProtNLM"/>
    </source>
</evidence>
<evidence type="ECO:0000313" key="2">
    <source>
        <dbReference type="Proteomes" id="UP000235371"/>
    </source>
</evidence>
<dbReference type="RefSeq" id="XP_024743055.1">
    <property type="nucleotide sequence ID" value="XM_024882431.1"/>
</dbReference>
<dbReference type="Proteomes" id="UP000235371">
    <property type="component" value="Unassembled WGS sequence"/>
</dbReference>
<dbReference type="STRING" id="1095630.A0A2J6TSZ9"/>